<gene>
    <name evidence="1" type="ORF">SAMN05421742_11165</name>
</gene>
<dbReference type="Pfam" id="PF08809">
    <property type="entry name" value="DUF1799"/>
    <property type="match status" value="1"/>
</dbReference>
<dbReference type="RefSeq" id="WP_176787871.1">
    <property type="nucleotide sequence ID" value="NZ_FNCV01000011.1"/>
</dbReference>
<dbReference type="EMBL" id="FNCV01000011">
    <property type="protein sequence ID" value="SDH74286.1"/>
    <property type="molecule type" value="Genomic_DNA"/>
</dbReference>
<accession>A0A1G8EWJ9</accession>
<keyword evidence="2" id="KW-1185">Reference proteome</keyword>
<dbReference type="InterPro" id="IPR014915">
    <property type="entry name" value="Phage_TLS_TfmB"/>
</dbReference>
<reference evidence="2" key="1">
    <citation type="submission" date="2016-10" db="EMBL/GenBank/DDBJ databases">
        <authorList>
            <person name="Varghese N."/>
            <person name="Submissions S."/>
        </authorList>
    </citation>
    <scope>NUCLEOTIDE SEQUENCE [LARGE SCALE GENOMIC DNA]</scope>
    <source>
        <strain evidence="2">930I</strain>
    </source>
</reference>
<name>A0A1G8EWJ9_9PROT</name>
<proteinExistence type="predicted"/>
<dbReference type="Proteomes" id="UP000217076">
    <property type="component" value="Unassembled WGS sequence"/>
</dbReference>
<dbReference type="AlphaFoldDB" id="A0A1G8EWJ9"/>
<sequence length="93" mass="10320">MATETRRAARPGRRITVWPENAEAFALFCAMGTQWRWAEGLRVGLDLTALPVVAAAHGVAVTPGLLDRLGICEAAALAAWEERRPRRRQPREE</sequence>
<evidence type="ECO:0000313" key="1">
    <source>
        <dbReference type="EMBL" id="SDH74286.1"/>
    </source>
</evidence>
<dbReference type="STRING" id="83401.SAMN05421742_11165"/>
<organism evidence="1 2">
    <name type="scientific">Roseospirillum parvum</name>
    <dbReference type="NCBI Taxonomy" id="83401"/>
    <lineage>
        <taxon>Bacteria</taxon>
        <taxon>Pseudomonadati</taxon>
        <taxon>Pseudomonadota</taxon>
        <taxon>Alphaproteobacteria</taxon>
        <taxon>Rhodospirillales</taxon>
        <taxon>Rhodospirillaceae</taxon>
        <taxon>Roseospirillum</taxon>
    </lineage>
</organism>
<evidence type="ECO:0000313" key="2">
    <source>
        <dbReference type="Proteomes" id="UP000217076"/>
    </source>
</evidence>
<protein>
    <recommendedName>
        <fullName evidence="3">DUF1799 domain-containing protein</fullName>
    </recommendedName>
</protein>
<evidence type="ECO:0008006" key="3">
    <source>
        <dbReference type="Google" id="ProtNLM"/>
    </source>
</evidence>